<evidence type="ECO:0000256" key="1">
    <source>
        <dbReference type="ARBA" id="ARBA00022801"/>
    </source>
</evidence>
<dbReference type="GO" id="GO:0004252">
    <property type="term" value="F:serine-type endopeptidase activity"/>
    <property type="evidence" value="ECO:0007669"/>
    <property type="project" value="TreeGrafter"/>
</dbReference>
<evidence type="ECO:0000259" key="4">
    <source>
        <dbReference type="Pfam" id="PF00326"/>
    </source>
</evidence>
<protein>
    <submittedName>
        <fullName evidence="5">Dipeptidyl aminopeptidase/acylaminoacyl peptidase</fullName>
    </submittedName>
</protein>
<comment type="caution">
    <text evidence="5">The sequence shown here is derived from an EMBL/GenBank/DDBJ whole genome shotgun (WGS) entry which is preliminary data.</text>
</comment>
<gene>
    <name evidence="5" type="ORF">EV383_1043</name>
</gene>
<dbReference type="Proteomes" id="UP000291591">
    <property type="component" value="Unassembled WGS sequence"/>
</dbReference>
<dbReference type="GO" id="GO:0006508">
    <property type="term" value="P:proteolysis"/>
    <property type="evidence" value="ECO:0007669"/>
    <property type="project" value="InterPro"/>
</dbReference>
<dbReference type="SUPFAM" id="SSF53474">
    <property type="entry name" value="alpha/beta-Hydrolases"/>
    <property type="match status" value="1"/>
</dbReference>
<reference evidence="5 6" key="1">
    <citation type="submission" date="2019-02" db="EMBL/GenBank/DDBJ databases">
        <title>Sequencing the genomes of 1000 actinobacteria strains.</title>
        <authorList>
            <person name="Klenk H.-P."/>
        </authorList>
    </citation>
    <scope>NUCLEOTIDE SEQUENCE [LARGE SCALE GENOMIC DNA]</scope>
    <source>
        <strain evidence="5 6">DSM 45779</strain>
    </source>
</reference>
<feature type="region of interest" description="Disordered" evidence="3">
    <location>
        <begin position="226"/>
        <end position="250"/>
    </location>
</feature>
<dbReference type="SUPFAM" id="SSF82171">
    <property type="entry name" value="DPP6 N-terminal domain-like"/>
    <property type="match status" value="1"/>
</dbReference>
<dbReference type="Gene3D" id="2.120.10.30">
    <property type="entry name" value="TolB, C-terminal domain"/>
    <property type="match status" value="2"/>
</dbReference>
<dbReference type="Gene3D" id="3.40.50.1820">
    <property type="entry name" value="alpha/beta hydrolase"/>
    <property type="match status" value="1"/>
</dbReference>
<keyword evidence="1" id="KW-0378">Hydrolase</keyword>
<evidence type="ECO:0000256" key="3">
    <source>
        <dbReference type="SAM" id="MobiDB-lite"/>
    </source>
</evidence>
<proteinExistence type="predicted"/>
<evidence type="ECO:0000313" key="5">
    <source>
        <dbReference type="EMBL" id="RZT84206.1"/>
    </source>
</evidence>
<name>A0A4Q7URI6_PSEST</name>
<accession>A0A4Q7URI6</accession>
<keyword evidence="6" id="KW-1185">Reference proteome</keyword>
<keyword evidence="5" id="KW-0031">Aminopeptidase</keyword>
<dbReference type="InterPro" id="IPR029058">
    <property type="entry name" value="AB_hydrolase_fold"/>
</dbReference>
<dbReference type="Pfam" id="PF00326">
    <property type="entry name" value="Peptidase_S9"/>
    <property type="match status" value="1"/>
</dbReference>
<dbReference type="PANTHER" id="PTHR42776:SF4">
    <property type="entry name" value="ACYLAMINO-ACID-RELEASING ENZYME"/>
    <property type="match status" value="1"/>
</dbReference>
<evidence type="ECO:0000313" key="6">
    <source>
        <dbReference type="Proteomes" id="UP000291591"/>
    </source>
</evidence>
<dbReference type="AlphaFoldDB" id="A0A4Q7URI6"/>
<keyword evidence="2" id="KW-0720">Serine protease</keyword>
<dbReference type="GO" id="GO:0004177">
    <property type="term" value="F:aminopeptidase activity"/>
    <property type="evidence" value="ECO:0007669"/>
    <property type="project" value="UniProtKB-KW"/>
</dbReference>
<feature type="domain" description="Peptidase S9 prolyl oligopeptidase catalytic" evidence="4">
    <location>
        <begin position="444"/>
        <end position="661"/>
    </location>
</feature>
<organism evidence="5 6">
    <name type="scientific">Pseudonocardia sediminis</name>
    <dbReference type="NCBI Taxonomy" id="1397368"/>
    <lineage>
        <taxon>Bacteria</taxon>
        <taxon>Bacillati</taxon>
        <taxon>Actinomycetota</taxon>
        <taxon>Actinomycetes</taxon>
        <taxon>Pseudonocardiales</taxon>
        <taxon>Pseudonocardiaceae</taxon>
        <taxon>Pseudonocardia</taxon>
    </lineage>
</organism>
<dbReference type="EMBL" id="SHKL01000001">
    <property type="protein sequence ID" value="RZT84206.1"/>
    <property type="molecule type" value="Genomic_DNA"/>
</dbReference>
<dbReference type="InterPro" id="IPR001375">
    <property type="entry name" value="Peptidase_S9_cat"/>
</dbReference>
<dbReference type="PANTHER" id="PTHR42776">
    <property type="entry name" value="SERINE PEPTIDASE S9 FAMILY MEMBER"/>
    <property type="match status" value="1"/>
</dbReference>
<evidence type="ECO:0000256" key="2">
    <source>
        <dbReference type="ARBA" id="ARBA00022825"/>
    </source>
</evidence>
<keyword evidence="5" id="KW-0645">Protease</keyword>
<dbReference type="InterPro" id="IPR011659">
    <property type="entry name" value="WD40"/>
</dbReference>
<dbReference type="InterPro" id="IPR011042">
    <property type="entry name" value="6-blade_b-propeller_TolB-like"/>
</dbReference>
<dbReference type="Pfam" id="PF07676">
    <property type="entry name" value="PD40"/>
    <property type="match status" value="5"/>
</dbReference>
<sequence>MIVVHPLDIGRLVTLGDTAVSPDGTRIAFTVQRVDLENNRYRSAVWLAAADGGSAPYQLTKGEYGDGEPVWSPDGTRLAFTSGRGEDVEGAALRIVPVGVPGETVTVCERVEAISEVAWSPDGARIAFVSRERTARYGPKDERAREPRRIDRLFSRLDGEGWIIDRPSSVFVVPVDGSAPPRVVAGGPFEHSAPAWSPDSRTLAVVAAREPGWDLREHEDLYLVDPDAEPGTAPRLLSTSGRSHRLPSFSPDGTRIATLVNDSRVVPAHASPAVVDARTGTERVLADGLDRTCAPFPGARSPIWDGEDLLFSIEDRGNVHLYRVSTEGPGEGSGEPERVLGGDRTVSGVDTAGGTTAFLSSTSSRLPELYVLDADGTERRITHLTDSFHAAVPSPDPSYLAVPSPAGDGDVDTWVLLPDGDGPAPVLLSIHGGPMSQYATTFLDEFRLWNAAGYAVVWCNPHGSTGFTENWARAIRAPEAPEKPGTGWGGIDADDVVAALDGALAAFPRLDADRVGVLGGSYGGFLTSWLVGHSDRFAAACSERAVNNLESAEWSSDIAAWFRWEIGVDHVEHPEVYRRMSPVTYVRAIETPLLILHSENDLRCPIEQADALFVPLRMLDRPVEYWRFPEESHGLSRGGSPRHRVARARIILDFFARHLGGAAPDEVPTG</sequence>